<keyword evidence="2" id="KW-1185">Reference proteome</keyword>
<evidence type="ECO:0000313" key="1">
    <source>
        <dbReference type="EMBL" id="EDN93580.1"/>
    </source>
</evidence>
<gene>
    <name evidence="1" type="ORF">SS1G_09447</name>
</gene>
<dbReference type="RefSeq" id="XP_001589725.1">
    <property type="nucleotide sequence ID" value="XM_001589675.1"/>
</dbReference>
<evidence type="ECO:0000313" key="2">
    <source>
        <dbReference type="Proteomes" id="UP000001312"/>
    </source>
</evidence>
<sequence length="67" mass="7605">MHIRNKLPRPEKALLSTRFDVNGAIRARIIASVAELRSNAFNQIIKHSTENPQNMLMAVILNNYTTT</sequence>
<dbReference type="HOGENOM" id="CLU_2813974_0_0_1"/>
<reference evidence="2" key="1">
    <citation type="journal article" date="2011" name="PLoS Genet.">
        <title>Genomic analysis of the necrotrophic fungal pathogens Sclerotinia sclerotiorum and Botrytis cinerea.</title>
        <authorList>
            <person name="Amselem J."/>
            <person name="Cuomo C.A."/>
            <person name="van Kan J.A."/>
            <person name="Viaud M."/>
            <person name="Benito E.P."/>
            <person name="Couloux A."/>
            <person name="Coutinho P.M."/>
            <person name="de Vries R.P."/>
            <person name="Dyer P.S."/>
            <person name="Fillinger S."/>
            <person name="Fournier E."/>
            <person name="Gout L."/>
            <person name="Hahn M."/>
            <person name="Kohn L."/>
            <person name="Lapalu N."/>
            <person name="Plummer K.M."/>
            <person name="Pradier J.M."/>
            <person name="Quevillon E."/>
            <person name="Sharon A."/>
            <person name="Simon A."/>
            <person name="ten Have A."/>
            <person name="Tudzynski B."/>
            <person name="Tudzynski P."/>
            <person name="Wincker P."/>
            <person name="Andrew M."/>
            <person name="Anthouard V."/>
            <person name="Beever R.E."/>
            <person name="Beffa R."/>
            <person name="Benoit I."/>
            <person name="Bouzid O."/>
            <person name="Brault B."/>
            <person name="Chen Z."/>
            <person name="Choquer M."/>
            <person name="Collemare J."/>
            <person name="Cotton P."/>
            <person name="Danchin E.G."/>
            <person name="Da Silva C."/>
            <person name="Gautier A."/>
            <person name="Giraud C."/>
            <person name="Giraud T."/>
            <person name="Gonzalez C."/>
            <person name="Grossetete S."/>
            <person name="Guldener U."/>
            <person name="Henrissat B."/>
            <person name="Howlett B.J."/>
            <person name="Kodira C."/>
            <person name="Kretschmer M."/>
            <person name="Lappartient A."/>
            <person name="Leroch M."/>
            <person name="Levis C."/>
            <person name="Mauceli E."/>
            <person name="Neuveglise C."/>
            <person name="Oeser B."/>
            <person name="Pearson M."/>
            <person name="Poulain J."/>
            <person name="Poussereau N."/>
            <person name="Quesneville H."/>
            <person name="Rascle C."/>
            <person name="Schumacher J."/>
            <person name="Segurens B."/>
            <person name="Sexton A."/>
            <person name="Silva E."/>
            <person name="Sirven C."/>
            <person name="Soanes D.M."/>
            <person name="Talbot N.J."/>
            <person name="Templeton M."/>
            <person name="Yandava C."/>
            <person name="Yarden O."/>
            <person name="Zeng Q."/>
            <person name="Rollins J.A."/>
            <person name="Lebrun M.H."/>
            <person name="Dickman M."/>
        </authorList>
    </citation>
    <scope>NUCLEOTIDE SEQUENCE [LARGE SCALE GENOMIC DNA]</scope>
    <source>
        <strain evidence="2">ATCC 18683 / 1980 / Ss-1</strain>
    </source>
</reference>
<dbReference type="KEGG" id="ssl:SS1G_09447"/>
<accession>A7EVT8</accession>
<dbReference type="Proteomes" id="UP000001312">
    <property type="component" value="Unassembled WGS sequence"/>
</dbReference>
<dbReference type="InParanoid" id="A7EVT8"/>
<protein>
    <submittedName>
        <fullName evidence="1">Uncharacterized protein</fullName>
    </submittedName>
</protein>
<name>A7EVT8_SCLS1</name>
<organism evidence="1 2">
    <name type="scientific">Sclerotinia sclerotiorum (strain ATCC 18683 / 1980 / Ss-1)</name>
    <name type="common">White mold</name>
    <name type="synonym">Whetzelinia sclerotiorum</name>
    <dbReference type="NCBI Taxonomy" id="665079"/>
    <lineage>
        <taxon>Eukaryota</taxon>
        <taxon>Fungi</taxon>
        <taxon>Dikarya</taxon>
        <taxon>Ascomycota</taxon>
        <taxon>Pezizomycotina</taxon>
        <taxon>Leotiomycetes</taxon>
        <taxon>Helotiales</taxon>
        <taxon>Sclerotiniaceae</taxon>
        <taxon>Sclerotinia</taxon>
    </lineage>
</organism>
<dbReference type="GeneID" id="5485805"/>
<dbReference type="AlphaFoldDB" id="A7EVT8"/>
<dbReference type="EMBL" id="CH476633">
    <property type="protein sequence ID" value="EDN93580.1"/>
    <property type="molecule type" value="Genomic_DNA"/>
</dbReference>
<proteinExistence type="predicted"/>